<dbReference type="EMBL" id="LRQV01000070">
    <property type="protein sequence ID" value="KXK60484.1"/>
    <property type="molecule type" value="Genomic_DNA"/>
</dbReference>
<protein>
    <submittedName>
        <fullName evidence="2">Uncharacterized protein</fullName>
    </submittedName>
</protein>
<sequence length="93" mass="9770">MGRRSEEAEHVSDQEFHCDTCGSVQRFEAPPCRDGHGADCPERACTRCGAALLLGAPPGLAPRPATRRQPPAGSPVGGRTRATTRPGSPRHAA</sequence>
<evidence type="ECO:0000256" key="1">
    <source>
        <dbReference type="SAM" id="MobiDB-lite"/>
    </source>
</evidence>
<name>A0A136PQ39_9ACTN</name>
<evidence type="ECO:0000313" key="2">
    <source>
        <dbReference type="EMBL" id="KXK60484.1"/>
    </source>
</evidence>
<dbReference type="AlphaFoldDB" id="A0A136PQ39"/>
<keyword evidence="3" id="KW-1185">Reference proteome</keyword>
<evidence type="ECO:0000313" key="3">
    <source>
        <dbReference type="Proteomes" id="UP000070620"/>
    </source>
</evidence>
<dbReference type="RefSeq" id="WP_067367931.1">
    <property type="nucleotide sequence ID" value="NZ_LRQV01000070.1"/>
</dbReference>
<reference evidence="2 3" key="1">
    <citation type="submission" date="2016-01" db="EMBL/GenBank/DDBJ databases">
        <title>Whole genome sequence and analysis of Micromonospora rosaria DSM 803, which can produce antibacterial substance rosamicin.</title>
        <authorList>
            <person name="Yang H."/>
            <person name="He X."/>
            <person name="Zhu D."/>
        </authorList>
    </citation>
    <scope>NUCLEOTIDE SEQUENCE [LARGE SCALE GENOMIC DNA]</scope>
    <source>
        <strain evidence="2 3">DSM 803</strain>
    </source>
</reference>
<feature type="region of interest" description="Disordered" evidence="1">
    <location>
        <begin position="56"/>
        <end position="93"/>
    </location>
</feature>
<proteinExistence type="predicted"/>
<feature type="compositionally biased region" description="Low complexity" evidence="1">
    <location>
        <begin position="56"/>
        <end position="71"/>
    </location>
</feature>
<comment type="caution">
    <text evidence="2">The sequence shown here is derived from an EMBL/GenBank/DDBJ whole genome shotgun (WGS) entry which is preliminary data.</text>
</comment>
<accession>A0A136PQ39</accession>
<dbReference type="Proteomes" id="UP000070620">
    <property type="component" value="Unassembled WGS sequence"/>
</dbReference>
<dbReference type="OrthoDB" id="3831322at2"/>
<gene>
    <name evidence="2" type="ORF">AWW66_18700</name>
</gene>
<organism evidence="2 3">
    <name type="scientific">Micromonospora rosaria</name>
    <dbReference type="NCBI Taxonomy" id="47874"/>
    <lineage>
        <taxon>Bacteria</taxon>
        <taxon>Bacillati</taxon>
        <taxon>Actinomycetota</taxon>
        <taxon>Actinomycetes</taxon>
        <taxon>Micromonosporales</taxon>
        <taxon>Micromonosporaceae</taxon>
        <taxon>Micromonospora</taxon>
    </lineage>
</organism>